<reference evidence="1 2" key="1">
    <citation type="journal article" date="2010" name="Stand. Genomic Sci.">
        <title>Complete genome sequence of Aminobacterium colombiense type strain (ALA-1).</title>
        <authorList>
            <person name="Chertkov O."/>
            <person name="Sikorski J."/>
            <person name="Brambilla E."/>
            <person name="Lapidus A."/>
            <person name="Copeland A."/>
            <person name="Glavina Del Rio T."/>
            <person name="Nolan M."/>
            <person name="Lucas S."/>
            <person name="Tice H."/>
            <person name="Cheng J.F."/>
            <person name="Han C."/>
            <person name="Detter J.C."/>
            <person name="Bruce D."/>
            <person name="Tapia R."/>
            <person name="Goodwin L."/>
            <person name="Pitluck S."/>
            <person name="Liolios K."/>
            <person name="Ivanova N."/>
            <person name="Mavromatis K."/>
            <person name="Ovchinnikova G."/>
            <person name="Pati A."/>
            <person name="Chen A."/>
            <person name="Palaniappan K."/>
            <person name="Land M."/>
            <person name="Hauser L."/>
            <person name="Chang Y.J."/>
            <person name="Jeffries C.D."/>
            <person name="Spring S."/>
            <person name="Rohde M."/>
            <person name="Goker M."/>
            <person name="Bristow J."/>
            <person name="Eisen J.A."/>
            <person name="Markowitz V."/>
            <person name="Hugenholtz P."/>
            <person name="Kyrpides N.C."/>
            <person name="Klenk H.P."/>
        </authorList>
    </citation>
    <scope>NUCLEOTIDE SEQUENCE [LARGE SCALE GENOMIC DNA]</scope>
    <source>
        <strain evidence="2">DSM 12261 / ALA-1</strain>
    </source>
</reference>
<dbReference type="eggNOG" id="ENOG5031JAR">
    <property type="taxonomic scope" value="Bacteria"/>
</dbReference>
<evidence type="ECO:0000313" key="1">
    <source>
        <dbReference type="EMBL" id="ADE56556.1"/>
    </source>
</evidence>
<dbReference type="HOGENOM" id="CLU_078982_0_0_0"/>
<sequence>MIYELMSSGNIVRLPDAMAVPGLPKTKAPIVVVLLPYNRILIGTSSYLNGEKWEWGKIGEERRAEVFLYQNQSLTLAVEGFHSIFLNDEVVSELRKSLLSQLELPGDHMSTILILKRLLRNDVADIMSGETLKDEQFVLDLIERDLSVKQAYWGIRFALARNDYASVARIKTWIKSVGNLFDEVGQAMQMWFSLTDLPGGKEMAELEGLSFTLDDLQRMNSQRSRPVVLFSRTGYLVLSEQSLEKSETIFRIWLFLPLHLWNELREKRKLSIREIVSASWGYIDARDAMREMEYYGKKTQTTTSPN</sequence>
<accession>D5EDC4</accession>
<dbReference type="AlphaFoldDB" id="D5EDC4"/>
<name>D5EDC4_AMICL</name>
<keyword evidence="2" id="KW-1185">Reference proteome</keyword>
<organism evidence="1 2">
    <name type="scientific">Aminobacterium colombiense (strain DSM 12261 / ALA-1)</name>
    <dbReference type="NCBI Taxonomy" id="572547"/>
    <lineage>
        <taxon>Bacteria</taxon>
        <taxon>Thermotogati</taxon>
        <taxon>Synergistota</taxon>
        <taxon>Synergistia</taxon>
        <taxon>Synergistales</taxon>
        <taxon>Aminobacteriaceae</taxon>
        <taxon>Aminobacterium</taxon>
    </lineage>
</organism>
<dbReference type="STRING" id="572547.Amico_0414"/>
<protein>
    <submittedName>
        <fullName evidence="1">Uncharacterized protein</fullName>
    </submittedName>
</protein>
<gene>
    <name evidence="1" type="ordered locus">Amico_0414</name>
</gene>
<proteinExistence type="predicted"/>
<dbReference type="Proteomes" id="UP000002366">
    <property type="component" value="Chromosome"/>
</dbReference>
<evidence type="ECO:0000313" key="2">
    <source>
        <dbReference type="Proteomes" id="UP000002366"/>
    </source>
</evidence>
<dbReference type="RefSeq" id="WP_013047822.1">
    <property type="nucleotide sequence ID" value="NC_014011.1"/>
</dbReference>
<dbReference type="EMBL" id="CP001997">
    <property type="protein sequence ID" value="ADE56556.1"/>
    <property type="molecule type" value="Genomic_DNA"/>
</dbReference>
<dbReference type="KEGG" id="aco:Amico_0414"/>
<dbReference type="OrthoDB" id="2308at2"/>